<dbReference type="NCBIfam" id="TIGR01488">
    <property type="entry name" value="HAD-SF-IB"/>
    <property type="match status" value="1"/>
</dbReference>
<dbReference type="PANTHER" id="PTHR43344:SF21">
    <property type="entry name" value="POLYOL PHOSPHATE PHOSPHATASE PYP1"/>
    <property type="match status" value="1"/>
</dbReference>
<sequence>MTKKPFLFISDFDGTLTDKDFFHIMIDSYFQDKKEELYKAWDSKKQTDIDFLSQLFQSIGRSENDIMEDIMNIPFDPYAKAFIEKVKEVGGDFVVISAGSDYYIKRLFEHLGIEGIEVYSNEGRFQDNGIHLTVKKDHPHYSEMYGIDKAKVTKDLASKGYEKVYFAGDTAPDLKAALMADVTFAKGKLISLLEEENHPFIPIQNYQDIHHYFIEKGVFQDENV</sequence>
<comment type="caution">
    <text evidence="3">The sequence shown here is derived from an EMBL/GenBank/DDBJ whole genome shotgun (WGS) entry which is preliminary data.</text>
</comment>
<dbReference type="Pfam" id="PF12710">
    <property type="entry name" value="HAD"/>
    <property type="match status" value="1"/>
</dbReference>
<dbReference type="InterPro" id="IPR006384">
    <property type="entry name" value="HAD_hydro_PyrdxlP_Pase-like"/>
</dbReference>
<dbReference type="InterPro" id="IPR023214">
    <property type="entry name" value="HAD_sf"/>
</dbReference>
<dbReference type="Gene3D" id="3.40.50.1000">
    <property type="entry name" value="HAD superfamily/HAD-like"/>
    <property type="match status" value="1"/>
</dbReference>
<proteinExistence type="inferred from homology"/>
<name>A0ABW5PN78_9BACI</name>
<dbReference type="PANTHER" id="PTHR43344">
    <property type="entry name" value="PHOSPHOSERINE PHOSPHATASE"/>
    <property type="match status" value="1"/>
</dbReference>
<evidence type="ECO:0000256" key="1">
    <source>
        <dbReference type="ARBA" id="ARBA00009184"/>
    </source>
</evidence>
<accession>A0ABW5PN78</accession>
<comment type="similarity">
    <text evidence="1">Belongs to the HAD-like hydrolase superfamily. SerB family.</text>
</comment>
<reference evidence="4" key="1">
    <citation type="journal article" date="2019" name="Int. J. Syst. Evol. Microbiol.">
        <title>The Global Catalogue of Microorganisms (GCM) 10K type strain sequencing project: providing services to taxonomists for standard genome sequencing and annotation.</title>
        <authorList>
            <consortium name="The Broad Institute Genomics Platform"/>
            <consortium name="The Broad Institute Genome Sequencing Center for Infectious Disease"/>
            <person name="Wu L."/>
            <person name="Ma J."/>
        </authorList>
    </citation>
    <scope>NUCLEOTIDE SEQUENCE [LARGE SCALE GENOMIC DNA]</scope>
    <source>
        <strain evidence="4">TISTR 2241</strain>
    </source>
</reference>
<keyword evidence="2 3" id="KW-0378">Hydrolase</keyword>
<dbReference type="SUPFAM" id="SSF56784">
    <property type="entry name" value="HAD-like"/>
    <property type="match status" value="1"/>
</dbReference>
<evidence type="ECO:0000313" key="3">
    <source>
        <dbReference type="EMBL" id="MFD2615807.1"/>
    </source>
</evidence>
<dbReference type="GO" id="GO:0016787">
    <property type="term" value="F:hydrolase activity"/>
    <property type="evidence" value="ECO:0007669"/>
    <property type="project" value="UniProtKB-KW"/>
</dbReference>
<dbReference type="InterPro" id="IPR050582">
    <property type="entry name" value="HAD-like_SerB"/>
</dbReference>
<dbReference type="RefSeq" id="WP_141191051.1">
    <property type="nucleotide sequence ID" value="NZ_JBHUMR010000001.1"/>
</dbReference>
<organism evidence="3 4">
    <name type="scientific">Terrilactibacillus laevilacticus</name>
    <dbReference type="NCBI Taxonomy" id="1380157"/>
    <lineage>
        <taxon>Bacteria</taxon>
        <taxon>Bacillati</taxon>
        <taxon>Bacillota</taxon>
        <taxon>Bacilli</taxon>
        <taxon>Bacillales</taxon>
        <taxon>Bacillaceae</taxon>
        <taxon>Terrilactibacillus</taxon>
    </lineage>
</organism>
<protein>
    <submittedName>
        <fullName evidence="3">MtnX-like HAD-IB family phosphatase</fullName>
        <ecNumber evidence="3">3.1.3.-</ecNumber>
    </submittedName>
</protein>
<dbReference type="InterPro" id="IPR036412">
    <property type="entry name" value="HAD-like_sf"/>
</dbReference>
<dbReference type="Gene3D" id="3.90.1470.20">
    <property type="match status" value="1"/>
</dbReference>
<dbReference type="EMBL" id="JBHUMR010000001">
    <property type="protein sequence ID" value="MFD2615807.1"/>
    <property type="molecule type" value="Genomic_DNA"/>
</dbReference>
<evidence type="ECO:0000256" key="2">
    <source>
        <dbReference type="ARBA" id="ARBA00022801"/>
    </source>
</evidence>
<gene>
    <name evidence="3" type="ORF">ACFSTF_00415</name>
</gene>
<dbReference type="Proteomes" id="UP001597458">
    <property type="component" value="Unassembled WGS sequence"/>
</dbReference>
<dbReference type="EC" id="3.1.3.-" evidence="3"/>
<dbReference type="NCBIfam" id="TIGR01489">
    <property type="entry name" value="DKMTPPase-SF"/>
    <property type="match status" value="1"/>
</dbReference>
<keyword evidence="4" id="KW-1185">Reference proteome</keyword>
<evidence type="ECO:0000313" key="4">
    <source>
        <dbReference type="Proteomes" id="UP001597458"/>
    </source>
</evidence>